<evidence type="ECO:0000256" key="1">
    <source>
        <dbReference type="ARBA" id="ARBA00004442"/>
    </source>
</evidence>
<evidence type="ECO:0000256" key="3">
    <source>
        <dbReference type="ARBA" id="ARBA00022448"/>
    </source>
</evidence>
<proteinExistence type="inferred from homology"/>
<evidence type="ECO:0000256" key="5">
    <source>
        <dbReference type="ARBA" id="ARBA00022692"/>
    </source>
</evidence>
<comment type="caution">
    <text evidence="8">The sequence shown here is derived from an EMBL/GenBank/DDBJ whole genome shotgun (WGS) entry which is preliminary data.</text>
</comment>
<keyword evidence="4" id="KW-1134">Transmembrane beta strand</keyword>
<dbReference type="SUPFAM" id="SSF56954">
    <property type="entry name" value="Outer membrane efflux proteins (OEP)"/>
    <property type="match status" value="1"/>
</dbReference>
<comment type="subcellular location">
    <subcellularLocation>
        <location evidence="1">Cell outer membrane</location>
    </subcellularLocation>
</comment>
<comment type="similarity">
    <text evidence="2">Belongs to the outer membrane factor (OMF) (TC 1.B.17) family.</text>
</comment>
<evidence type="ECO:0000256" key="6">
    <source>
        <dbReference type="ARBA" id="ARBA00023136"/>
    </source>
</evidence>
<dbReference type="EMBL" id="JAELYA010000002">
    <property type="protein sequence ID" value="MBO3274737.1"/>
    <property type="molecule type" value="Genomic_DNA"/>
</dbReference>
<sequence length="410" mass="44549">MPATGPGQLDLWRAVLLAVETYPSIRDSEALLEQQREAVTEARAGYLPTIQVGMNTGRQGSYGNGQQLSLSASQTLYDFGKVDSSVLGAEAGVRFQQLQLRAEIDEVAQRAAQALIEVDRYRSLRNAAQALLDGVRQLLDLARQRAREGASTQADLAQAQSRVEAAESSLLAISTQLRQQESRLAMLIGEPVPESGVSIARERLQRAALAIVPDMQQVTAVRLAQAEFEVADARLSLARANTRPTVSVDGSVSEYMGNAGDGMDDRVYTLTVGVRHDLFAGGAPSARVRGASQAVLAAEERIQTSKLEAQDEWDALLEQMSGLDSRMRVLAQRQKSIVATQKLYREQYLSLGTRTLLDLLNAEQEIFQAETDSVNATYDLLGAQIAFIGSTGHMHEVFQLTGLSFEGSKP</sequence>
<dbReference type="PANTHER" id="PTHR30026">
    <property type="entry name" value="OUTER MEMBRANE PROTEIN TOLC"/>
    <property type="match status" value="1"/>
</dbReference>
<evidence type="ECO:0000313" key="9">
    <source>
        <dbReference type="Proteomes" id="UP000669060"/>
    </source>
</evidence>
<dbReference type="InterPro" id="IPR051906">
    <property type="entry name" value="TolC-like"/>
</dbReference>
<accession>A0ABS3TM40</accession>
<dbReference type="Proteomes" id="UP000669060">
    <property type="component" value="Unassembled WGS sequence"/>
</dbReference>
<keyword evidence="6" id="KW-0472">Membrane</keyword>
<organism evidence="8 9">
    <name type="scientific">Pseudomonas schmalbachii</name>
    <dbReference type="NCBI Taxonomy" id="2816993"/>
    <lineage>
        <taxon>Bacteria</taxon>
        <taxon>Pseudomonadati</taxon>
        <taxon>Pseudomonadota</taxon>
        <taxon>Gammaproteobacteria</taxon>
        <taxon>Pseudomonadales</taxon>
        <taxon>Pseudomonadaceae</taxon>
        <taxon>Pseudomonas</taxon>
    </lineage>
</organism>
<dbReference type="Pfam" id="PF02321">
    <property type="entry name" value="OEP"/>
    <property type="match status" value="2"/>
</dbReference>
<evidence type="ECO:0000256" key="4">
    <source>
        <dbReference type="ARBA" id="ARBA00022452"/>
    </source>
</evidence>
<evidence type="ECO:0000313" key="8">
    <source>
        <dbReference type="EMBL" id="MBO3274737.1"/>
    </source>
</evidence>
<name>A0ABS3TM40_9PSED</name>
<dbReference type="PANTHER" id="PTHR30026:SF22">
    <property type="entry name" value="OUTER MEMBRANE EFFLUX PROTEIN"/>
    <property type="match status" value="1"/>
</dbReference>
<protein>
    <submittedName>
        <fullName evidence="8">TolC family protein</fullName>
    </submittedName>
</protein>
<keyword evidence="3" id="KW-0813">Transport</keyword>
<dbReference type="Gene3D" id="1.20.1600.10">
    <property type="entry name" value="Outer membrane efflux proteins (OEP)"/>
    <property type="match status" value="1"/>
</dbReference>
<keyword evidence="7" id="KW-0998">Cell outer membrane</keyword>
<keyword evidence="9" id="KW-1185">Reference proteome</keyword>
<evidence type="ECO:0000256" key="7">
    <source>
        <dbReference type="ARBA" id="ARBA00023237"/>
    </source>
</evidence>
<dbReference type="InterPro" id="IPR003423">
    <property type="entry name" value="OMP_efflux"/>
</dbReference>
<reference evidence="8 9" key="1">
    <citation type="submission" date="2020-12" db="EMBL/GenBank/DDBJ databases">
        <title>Pseudomonas schmalbachii sp. nov. isolated from millipede gut.</title>
        <authorList>
            <person name="Shelomi M."/>
        </authorList>
    </citation>
    <scope>NUCLEOTIDE SEQUENCE [LARGE SCALE GENOMIC DNA]</scope>
    <source>
        <strain evidence="8 9">Milli4</strain>
    </source>
</reference>
<keyword evidence="5" id="KW-0812">Transmembrane</keyword>
<gene>
    <name evidence="8" type="ORF">JFY56_05845</name>
</gene>
<evidence type="ECO:0000256" key="2">
    <source>
        <dbReference type="ARBA" id="ARBA00007613"/>
    </source>
</evidence>